<organism evidence="3 4">
    <name type="scientific">Amnibacterium setariae</name>
    <dbReference type="NCBI Taxonomy" id="2306585"/>
    <lineage>
        <taxon>Bacteria</taxon>
        <taxon>Bacillati</taxon>
        <taxon>Actinomycetota</taxon>
        <taxon>Actinomycetes</taxon>
        <taxon>Micrococcales</taxon>
        <taxon>Microbacteriaceae</taxon>
        <taxon>Amnibacterium</taxon>
    </lineage>
</organism>
<evidence type="ECO:0000313" key="4">
    <source>
        <dbReference type="Proteomes" id="UP000265742"/>
    </source>
</evidence>
<gene>
    <name evidence="3" type="ORF">D1781_09935</name>
</gene>
<reference evidence="4" key="1">
    <citation type="submission" date="2018-09" db="EMBL/GenBank/DDBJ databases">
        <authorList>
            <person name="Kim I."/>
        </authorList>
    </citation>
    <scope>NUCLEOTIDE SEQUENCE [LARGE SCALE GENOMIC DNA]</scope>
    <source>
        <strain evidence="4">DD4a</strain>
    </source>
</reference>
<evidence type="ECO:0000313" key="3">
    <source>
        <dbReference type="EMBL" id="RIX27844.1"/>
    </source>
</evidence>
<dbReference type="InterPro" id="IPR000943">
    <property type="entry name" value="RNA_pol_sigma70"/>
</dbReference>
<protein>
    <recommendedName>
        <fullName evidence="2">RNA polymerase sigma-70 region 4 domain-containing protein</fullName>
    </recommendedName>
</protein>
<dbReference type="EMBL" id="QXTG01000002">
    <property type="protein sequence ID" value="RIX27844.1"/>
    <property type="molecule type" value="Genomic_DNA"/>
</dbReference>
<dbReference type="PRINTS" id="PR00046">
    <property type="entry name" value="SIGMA70FCT"/>
</dbReference>
<feature type="region of interest" description="Disordered" evidence="1">
    <location>
        <begin position="210"/>
        <end position="237"/>
    </location>
</feature>
<dbReference type="Gene3D" id="1.10.10.10">
    <property type="entry name" value="Winged helix-like DNA-binding domain superfamily/Winged helix DNA-binding domain"/>
    <property type="match status" value="1"/>
</dbReference>
<proteinExistence type="predicted"/>
<dbReference type="Pfam" id="PF04545">
    <property type="entry name" value="Sigma70_r4"/>
    <property type="match status" value="1"/>
</dbReference>
<comment type="caution">
    <text evidence="3">The sequence shown here is derived from an EMBL/GenBank/DDBJ whole genome shotgun (WGS) entry which is preliminary data.</text>
</comment>
<dbReference type="InterPro" id="IPR007630">
    <property type="entry name" value="RNA_pol_sigma70_r4"/>
</dbReference>
<name>A0A3A1U4E6_9MICO</name>
<dbReference type="InterPro" id="IPR036388">
    <property type="entry name" value="WH-like_DNA-bd_sf"/>
</dbReference>
<accession>A0A3A1U4E6</accession>
<evidence type="ECO:0000259" key="2">
    <source>
        <dbReference type="Pfam" id="PF04545"/>
    </source>
</evidence>
<evidence type="ECO:0000256" key="1">
    <source>
        <dbReference type="SAM" id="MobiDB-lite"/>
    </source>
</evidence>
<dbReference type="InterPro" id="IPR013324">
    <property type="entry name" value="RNA_pol_sigma_r3/r4-like"/>
</dbReference>
<feature type="region of interest" description="Disordered" evidence="1">
    <location>
        <begin position="485"/>
        <end position="504"/>
    </location>
</feature>
<dbReference type="GO" id="GO:0006352">
    <property type="term" value="P:DNA-templated transcription initiation"/>
    <property type="evidence" value="ECO:0007669"/>
    <property type="project" value="InterPro"/>
</dbReference>
<dbReference type="RefSeq" id="WP_119482153.1">
    <property type="nucleotide sequence ID" value="NZ_QXTG01000002.1"/>
</dbReference>
<dbReference type="Proteomes" id="UP000265742">
    <property type="component" value="Unassembled WGS sequence"/>
</dbReference>
<dbReference type="SUPFAM" id="SSF88659">
    <property type="entry name" value="Sigma3 and sigma4 domains of RNA polymerase sigma factors"/>
    <property type="match status" value="1"/>
</dbReference>
<dbReference type="CDD" id="cd06171">
    <property type="entry name" value="Sigma70_r4"/>
    <property type="match status" value="1"/>
</dbReference>
<keyword evidence="4" id="KW-1185">Reference proteome</keyword>
<feature type="domain" description="RNA polymerase sigma-70 region 4" evidence="2">
    <location>
        <begin position="731"/>
        <end position="780"/>
    </location>
</feature>
<dbReference type="AlphaFoldDB" id="A0A3A1U4E6"/>
<dbReference type="GO" id="GO:0003700">
    <property type="term" value="F:DNA-binding transcription factor activity"/>
    <property type="evidence" value="ECO:0007669"/>
    <property type="project" value="InterPro"/>
</dbReference>
<sequence>MTSAPHVFVFRVSSGGGEGDEHRYSCTADSSEEAHARAAALGYRPVELIEQKPLDGAAHFDKRLEEVPALGPQWRPLIDVLEVLMRRVVFGQHWTLRIYGARYGYDPRRSVGAQVTRESDGALSVEIIHMAPSYVGQADSAALGWLRGRGVEWPKGLGARRLFRQGWSERAIAVDLLEVLRTSFNVGEGDFFHFGEEVADEVDALERAGRGPRFSLNPKSDGPGELLQDPDAERGVSDPDPAPLFARLLESARIVRHWDELELAARLREGLWRPSEALIAHVEQEFGVPQYEYAEIDRLAAGELTGRMLRSAALALLHRDALESGYYEDLTTAFASSIGAVHPGDESRLSEVWGRRGHAIRAFLSIAAEMAHSESEGRGAATTAEDAELEEARVVALSALLGAGRRRVAAFDPSHGWEFGTPFTDALLATECADLVDEDPLLGEEHLGVLAKAWFAAGQDEADSGAAPAAVDETIRVEASRRDETAHAEFGETAPHDPRKPPEELVGFDEWRDLVAGRLPWATPALRGDADLAMDARSLQEFASLTADLAIERLTNWAVGDLFAVLPDAEWPEQDALPLRLRIRLKDGRTLDGTELRDLTVRRLTLLRGVGLQSVHDFLADLAERSLQVAPGSHEPGQDEGVAGDGEGPEVVGSSWIERLTLPEGVLQDFDTLLNWHQLIGRTSVPLLTRMAGAEPPAVRSARDRILALDVSSVVGGTVGFDGLAARLEEAIDQLGERAIAVLRQRLFADQPTRLEDIGVEFGVTRERIRQIESRARARLELLVTEDDALSSVIWTIREGLPLVQPLDGLLDRMPALKGRIDTTGRPVRIVLDRLDDAYEIDDGWVCRPTIDVARNETRDVLAGMADAHGLVELEAIRALSRGGALAGLDDGLQEWLGYCGLAVYEGRVLLRSRGLLDWAEALLAMDGRPCGADELLARMPIDRSVRSLKNQMGEDPRFVAVGRDRWALEEWGMPEYGSIRTQIGAAVDRAGGEVGLSELVDRLVAEHGVSARSVVSYASSGDFEVREGRVRRANERAIRIRKSPEMTKRLYRTADGWAYRIRVNADHLRGSGFSVPAALFSAVRRADERTVTFDSEAGAQVLAWNGQQPTSGSIRRFLQLLDLGADDEVLLHFHDDRRFAVERVRSVDTDLLLTAQLLVGASPSNAVETARRRIARAVGLDNVEWPEIVRQLDERDDLDVADLVRAALIDRGIDTGARSERDLES</sequence>